<sequence>MYASKIFLGLIATVSAIDIYGYKSNEKCSGNDYIVCTNANPNDCCVRASGDIFRSIGFRAIPTNWRIIGRAFSGGDCKNVKYVAQSNGAQNVCCGGSSYSGGNYVFASKKRDEGAAEDDTCAASAGGCTSVAKGNLMVFENGPKYNMTGLDDALYTELPSPKLDQSKSSTPECLLPLIYAFKQSYMTILLIATNPNPHKTPESQIPPLLQSPSITSPKSLHHSKTQSKNPRSSSLLSSPMNTPHPNVLRSLDTSGFGHLQDSLVPAEAETSPERTPRQVLSRHRSAQSTVSVAASGAGGRDGIAWVSTCFVVLPQKRKTHGVVGREF</sequence>
<keyword evidence="4" id="KW-1185">Reference proteome</keyword>
<reference evidence="3 4" key="1">
    <citation type="submission" date="2014-02" db="EMBL/GenBank/DDBJ databases">
        <title>The genome sequence of Colletotrichum simmondsii CBS122122.</title>
        <authorList>
            <person name="Baroncelli R."/>
            <person name="Thon M.R."/>
        </authorList>
    </citation>
    <scope>NUCLEOTIDE SEQUENCE [LARGE SCALE GENOMIC DNA]</scope>
    <source>
        <strain evidence="3 4">CBS122122</strain>
    </source>
</reference>
<evidence type="ECO:0000313" key="4">
    <source>
        <dbReference type="Proteomes" id="UP000070328"/>
    </source>
</evidence>
<evidence type="ECO:0000313" key="3">
    <source>
        <dbReference type="EMBL" id="KXH51355.1"/>
    </source>
</evidence>
<dbReference type="OrthoDB" id="5383526at2759"/>
<comment type="caution">
    <text evidence="3">The sequence shown here is derived from an EMBL/GenBank/DDBJ whole genome shotgun (WGS) entry which is preliminary data.</text>
</comment>
<organism evidence="3 4">
    <name type="scientific">Colletotrichum simmondsii</name>
    <dbReference type="NCBI Taxonomy" id="703756"/>
    <lineage>
        <taxon>Eukaryota</taxon>
        <taxon>Fungi</taxon>
        <taxon>Dikarya</taxon>
        <taxon>Ascomycota</taxon>
        <taxon>Pezizomycotina</taxon>
        <taxon>Sordariomycetes</taxon>
        <taxon>Hypocreomycetidae</taxon>
        <taxon>Glomerellales</taxon>
        <taxon>Glomerellaceae</taxon>
        <taxon>Colletotrichum</taxon>
        <taxon>Colletotrichum acutatum species complex</taxon>
    </lineage>
</organism>
<evidence type="ECO:0000256" key="1">
    <source>
        <dbReference type="SAM" id="MobiDB-lite"/>
    </source>
</evidence>
<gene>
    <name evidence="3" type="ORF">CSIM01_13334</name>
</gene>
<protein>
    <submittedName>
        <fullName evidence="3">Uncharacterized protein</fullName>
    </submittedName>
</protein>
<feature type="region of interest" description="Disordered" evidence="1">
    <location>
        <begin position="198"/>
        <end position="286"/>
    </location>
</feature>
<dbReference type="AlphaFoldDB" id="A0A135TT83"/>
<feature type="chain" id="PRO_5007804280" evidence="2">
    <location>
        <begin position="17"/>
        <end position="327"/>
    </location>
</feature>
<dbReference type="EMBL" id="JFBX01000066">
    <property type="protein sequence ID" value="KXH51355.1"/>
    <property type="molecule type" value="Genomic_DNA"/>
</dbReference>
<proteinExistence type="predicted"/>
<keyword evidence="2" id="KW-0732">Signal</keyword>
<name>A0A135TT83_9PEZI</name>
<dbReference type="Proteomes" id="UP000070328">
    <property type="component" value="Unassembled WGS sequence"/>
</dbReference>
<feature type="signal peptide" evidence="2">
    <location>
        <begin position="1"/>
        <end position="16"/>
    </location>
</feature>
<accession>A0A135TT83</accession>
<evidence type="ECO:0000256" key="2">
    <source>
        <dbReference type="SAM" id="SignalP"/>
    </source>
</evidence>